<feature type="region of interest" description="Disordered" evidence="4">
    <location>
        <begin position="378"/>
        <end position="397"/>
    </location>
</feature>
<feature type="compositionally biased region" description="Low complexity" evidence="4">
    <location>
        <begin position="278"/>
        <end position="289"/>
    </location>
</feature>
<name>A0A139AZK3_GONPJ</name>
<dbReference type="PROSITE" id="PS50053">
    <property type="entry name" value="UBIQUITIN_2"/>
    <property type="match status" value="1"/>
</dbReference>
<dbReference type="Proteomes" id="UP000070544">
    <property type="component" value="Unassembled WGS sequence"/>
</dbReference>
<dbReference type="SMART" id="SM00154">
    <property type="entry name" value="ZnF_AN1"/>
    <property type="match status" value="1"/>
</dbReference>
<gene>
    <name evidence="6" type="ORF">M427DRAFT_166343</name>
</gene>
<feature type="compositionally biased region" description="Low complexity" evidence="4">
    <location>
        <begin position="216"/>
        <end position="242"/>
    </location>
</feature>
<evidence type="ECO:0000256" key="3">
    <source>
        <dbReference type="ARBA" id="ARBA00022833"/>
    </source>
</evidence>
<dbReference type="OrthoDB" id="428577at2759"/>
<feature type="compositionally biased region" description="Low complexity" evidence="4">
    <location>
        <begin position="581"/>
        <end position="592"/>
    </location>
</feature>
<feature type="compositionally biased region" description="Pro residues" evidence="4">
    <location>
        <begin position="632"/>
        <end position="644"/>
    </location>
</feature>
<evidence type="ECO:0000256" key="4">
    <source>
        <dbReference type="SAM" id="MobiDB-lite"/>
    </source>
</evidence>
<dbReference type="PANTHER" id="PTHR46728">
    <property type="entry name" value="AN1-TYPE ZINC FINGER PROTEIN 4"/>
    <property type="match status" value="1"/>
</dbReference>
<dbReference type="InterPro" id="IPR053061">
    <property type="entry name" value="AN1-type_zinc_finger"/>
</dbReference>
<dbReference type="AlphaFoldDB" id="A0A139AZK3"/>
<evidence type="ECO:0000259" key="5">
    <source>
        <dbReference type="PROSITE" id="PS50053"/>
    </source>
</evidence>
<feature type="compositionally biased region" description="Low complexity" evidence="4">
    <location>
        <begin position="461"/>
        <end position="482"/>
    </location>
</feature>
<accession>A0A139AZK3</accession>
<evidence type="ECO:0000313" key="7">
    <source>
        <dbReference type="Proteomes" id="UP000070544"/>
    </source>
</evidence>
<dbReference type="Pfam" id="PF00240">
    <property type="entry name" value="ubiquitin"/>
    <property type="match status" value="1"/>
</dbReference>
<dbReference type="SUPFAM" id="SSF54236">
    <property type="entry name" value="Ubiquitin-like"/>
    <property type="match status" value="1"/>
</dbReference>
<protein>
    <recommendedName>
        <fullName evidence="5">Ubiquitin-like domain-containing protein</fullName>
    </recommendedName>
</protein>
<dbReference type="Gene3D" id="3.10.20.90">
    <property type="entry name" value="Phosphatidylinositol 3-kinase Catalytic Subunit, Chain A, domain 1"/>
    <property type="match status" value="1"/>
</dbReference>
<dbReference type="InterPro" id="IPR035896">
    <property type="entry name" value="AN1-like_Znf"/>
</dbReference>
<feature type="region of interest" description="Disordered" evidence="4">
    <location>
        <begin position="156"/>
        <end position="335"/>
    </location>
</feature>
<proteinExistence type="predicted"/>
<dbReference type="STRING" id="1344416.A0A139AZK3"/>
<organism evidence="6 7">
    <name type="scientific">Gonapodya prolifera (strain JEL478)</name>
    <name type="common">Monoblepharis prolifera</name>
    <dbReference type="NCBI Taxonomy" id="1344416"/>
    <lineage>
        <taxon>Eukaryota</taxon>
        <taxon>Fungi</taxon>
        <taxon>Fungi incertae sedis</taxon>
        <taxon>Chytridiomycota</taxon>
        <taxon>Chytridiomycota incertae sedis</taxon>
        <taxon>Monoblepharidomycetes</taxon>
        <taxon>Monoblepharidales</taxon>
        <taxon>Gonapodyaceae</taxon>
        <taxon>Gonapodya</taxon>
    </lineage>
</organism>
<dbReference type="SUPFAM" id="SSF118310">
    <property type="entry name" value="AN1-like Zinc finger"/>
    <property type="match status" value="1"/>
</dbReference>
<dbReference type="EMBL" id="KQ965731">
    <property type="protein sequence ID" value="KXS22166.1"/>
    <property type="molecule type" value="Genomic_DNA"/>
</dbReference>
<feature type="region of interest" description="Disordered" evidence="4">
    <location>
        <begin position="565"/>
        <end position="644"/>
    </location>
</feature>
<evidence type="ECO:0000256" key="1">
    <source>
        <dbReference type="ARBA" id="ARBA00022723"/>
    </source>
</evidence>
<dbReference type="Gene3D" id="4.10.1110.10">
    <property type="entry name" value="AN1-like Zinc finger"/>
    <property type="match status" value="1"/>
</dbReference>
<keyword evidence="1" id="KW-0479">Metal-binding</keyword>
<evidence type="ECO:0000313" key="6">
    <source>
        <dbReference type="EMBL" id="KXS22166.1"/>
    </source>
</evidence>
<evidence type="ECO:0000256" key="2">
    <source>
        <dbReference type="ARBA" id="ARBA00022771"/>
    </source>
</evidence>
<keyword evidence="7" id="KW-1185">Reference proteome</keyword>
<feature type="compositionally biased region" description="Polar residues" evidence="4">
    <location>
        <begin position="185"/>
        <end position="200"/>
    </location>
</feature>
<dbReference type="InterPro" id="IPR000626">
    <property type="entry name" value="Ubiquitin-like_dom"/>
</dbReference>
<dbReference type="CDD" id="cd17039">
    <property type="entry name" value="Ubl_ubiquitin_like"/>
    <property type="match status" value="1"/>
</dbReference>
<reference evidence="6 7" key="1">
    <citation type="journal article" date="2015" name="Genome Biol. Evol.">
        <title>Phylogenomic analyses indicate that early fungi evolved digesting cell walls of algal ancestors of land plants.</title>
        <authorList>
            <person name="Chang Y."/>
            <person name="Wang S."/>
            <person name="Sekimoto S."/>
            <person name="Aerts A.L."/>
            <person name="Choi C."/>
            <person name="Clum A."/>
            <person name="LaButti K.M."/>
            <person name="Lindquist E.A."/>
            <person name="Yee Ngan C."/>
            <person name="Ohm R.A."/>
            <person name="Salamov A.A."/>
            <person name="Grigoriev I.V."/>
            <person name="Spatafora J.W."/>
            <person name="Berbee M.L."/>
        </authorList>
    </citation>
    <scope>NUCLEOTIDE SEQUENCE [LARGE SCALE GENOMIC DNA]</scope>
    <source>
        <strain evidence="6 7">JEL478</strain>
    </source>
</reference>
<dbReference type="GO" id="GO:0008270">
    <property type="term" value="F:zinc ion binding"/>
    <property type="evidence" value="ECO:0007669"/>
    <property type="project" value="UniProtKB-KW"/>
</dbReference>
<dbReference type="SMART" id="SM00213">
    <property type="entry name" value="UBQ"/>
    <property type="match status" value="1"/>
</dbReference>
<keyword evidence="2" id="KW-0863">Zinc-finger</keyword>
<feature type="region of interest" description="Disordered" evidence="4">
    <location>
        <begin position="427"/>
        <end position="498"/>
    </location>
</feature>
<dbReference type="PANTHER" id="PTHR46728:SF1">
    <property type="entry name" value="AN1-TYPE ZINC FINGER PROTEIN 4"/>
    <property type="match status" value="1"/>
</dbReference>
<dbReference type="InterPro" id="IPR029071">
    <property type="entry name" value="Ubiquitin-like_domsf"/>
</dbReference>
<sequence length="714" mass="73527">MPGIDRLTFTLRADPNDTIADLKERLCNAQGLPVHAQRLLYRDTELSDEFKSLADCGIRSGANLNLVLNLVSGNAPQLRTLPKPQTPSGLYLLFLKSDDDDIYLELRNGARAPLRHRINLSGVGALSQDGTRAAGRIDPLSGFGLELLHAAQMDSAGSTPRQLSAAGCGPGSGSGLHTEAETETDSPPTSAPGSADSSMSDGEDGAGLVRPLSGDSLASSLSASSTSLSSPPRSSPPSARSSHCAKLRCVPTSASTTTTSTSEEDCERPQSCTPSLRSPASSHFPSCSSSREDLPLHPSPLAQFRSLMTPLPPLPVSVSTGSGPQQRARRKTRPATSLCLKRVPGAQINIVVPDTRPASAEVSRGGRTGLPAAAVTAPHAHAPATRTHPPPHGADSNVSDATVDSALAALAERVAAAATDGRRVGAGAGMVGDDSGKSRCRATPPPSAMLVPRPGHPSPPSSASARVGRTTTSTPLSLASSSVGTDARTPSPLTPSSFGLPLDLDADLPLPLPALSQRHSYSPHTALAVADVVFLGPMEEPSSQGGAQTMVAAIRVKPAGKAVQMQHGRGRGVKGVGSAGSVGSVGSQGQRGTLRRTDKTGVSAARPASRGQHGGKPGSSCTTTPGRHATPAPAPPTPPPPTPPATHCVLCRARLRPAGSFPCKFCPRSTRFCAAHRLPERHACVGYKDGYKKEGRERLGKELVKVAGEKVGKV</sequence>
<feature type="compositionally biased region" description="Low complexity" evidence="4">
    <location>
        <begin position="252"/>
        <end position="261"/>
    </location>
</feature>
<dbReference type="InterPro" id="IPR000058">
    <property type="entry name" value="Znf_AN1"/>
</dbReference>
<feature type="domain" description="Ubiquitin-like" evidence="5">
    <location>
        <begin position="1"/>
        <end position="73"/>
    </location>
</feature>
<feature type="compositionally biased region" description="Low complexity" evidence="4">
    <location>
        <begin position="378"/>
        <end position="387"/>
    </location>
</feature>
<keyword evidence="3" id="KW-0862">Zinc</keyword>